<dbReference type="PANTHER" id="PTHR48090:SF7">
    <property type="entry name" value="RFBJ PROTEIN"/>
    <property type="match status" value="1"/>
</dbReference>
<keyword evidence="3" id="KW-0808">Transferase</keyword>
<dbReference type="Pfam" id="PF00535">
    <property type="entry name" value="Glycos_transf_2"/>
    <property type="match status" value="1"/>
</dbReference>
<dbReference type="GeneID" id="24832831"/>
<evidence type="ECO:0000259" key="2">
    <source>
        <dbReference type="Pfam" id="PF00535"/>
    </source>
</evidence>
<organism evidence="3 4">
    <name type="scientific">Methanosarcina horonobensis HB-1 = JCM 15518</name>
    <dbReference type="NCBI Taxonomy" id="1434110"/>
    <lineage>
        <taxon>Archaea</taxon>
        <taxon>Methanobacteriati</taxon>
        <taxon>Methanobacteriota</taxon>
        <taxon>Stenosarchaea group</taxon>
        <taxon>Methanomicrobia</taxon>
        <taxon>Methanosarcinales</taxon>
        <taxon>Methanosarcinaceae</taxon>
        <taxon>Methanosarcina</taxon>
    </lineage>
</organism>
<dbReference type="CDD" id="cd04179">
    <property type="entry name" value="DPM_DPG-synthase_like"/>
    <property type="match status" value="1"/>
</dbReference>
<dbReference type="Gene3D" id="3.90.550.10">
    <property type="entry name" value="Spore Coat Polysaccharide Biosynthesis Protein SpsA, Chain A"/>
    <property type="match status" value="1"/>
</dbReference>
<dbReference type="RefSeq" id="WP_048141923.1">
    <property type="nucleotide sequence ID" value="NZ_CP009516.1"/>
</dbReference>
<name>A0A0E3SHJ6_9EURY</name>
<dbReference type="InterPro" id="IPR001173">
    <property type="entry name" value="Glyco_trans_2-like"/>
</dbReference>
<evidence type="ECO:0000313" key="3">
    <source>
        <dbReference type="EMBL" id="AKB79972.1"/>
    </source>
</evidence>
<feature type="transmembrane region" description="Helical" evidence="1">
    <location>
        <begin position="289"/>
        <end position="309"/>
    </location>
</feature>
<protein>
    <submittedName>
        <fullName evidence="3">Glycosyltransferase (Family 2)</fullName>
    </submittedName>
</protein>
<dbReference type="AlphaFoldDB" id="A0A0E3SHJ6"/>
<keyword evidence="1" id="KW-0472">Membrane</keyword>
<dbReference type="OrthoDB" id="11098at2157"/>
<keyword evidence="1" id="KW-0812">Transmembrane</keyword>
<reference evidence="3 4" key="1">
    <citation type="submission" date="2014-07" db="EMBL/GenBank/DDBJ databases">
        <title>Methanogenic archaea and the global carbon cycle.</title>
        <authorList>
            <person name="Henriksen J.R."/>
            <person name="Luke J."/>
            <person name="Reinhart S."/>
            <person name="Benedict M.N."/>
            <person name="Youngblut N.D."/>
            <person name="Metcalf M.E."/>
            <person name="Whitaker R.J."/>
            <person name="Metcalf W.W."/>
        </authorList>
    </citation>
    <scope>NUCLEOTIDE SEQUENCE [LARGE SCALE GENOMIC DNA]</scope>
    <source>
        <strain evidence="3 4">HB-1</strain>
    </source>
</reference>
<keyword evidence="1" id="KW-1133">Transmembrane helix</keyword>
<accession>A0A0E3SHJ6</accession>
<dbReference type="Proteomes" id="UP000033101">
    <property type="component" value="Chromosome"/>
</dbReference>
<gene>
    <name evidence="3" type="ORF">MSHOH_3489</name>
</gene>
<dbReference type="EMBL" id="CP009516">
    <property type="protein sequence ID" value="AKB79972.1"/>
    <property type="molecule type" value="Genomic_DNA"/>
</dbReference>
<proteinExistence type="predicted"/>
<dbReference type="SUPFAM" id="SSF53448">
    <property type="entry name" value="Nucleotide-diphospho-sugar transferases"/>
    <property type="match status" value="1"/>
</dbReference>
<feature type="transmembrane region" description="Helical" evidence="1">
    <location>
        <begin position="254"/>
        <end position="277"/>
    </location>
</feature>
<dbReference type="PANTHER" id="PTHR48090">
    <property type="entry name" value="UNDECAPRENYL-PHOSPHATE 4-DEOXY-4-FORMAMIDO-L-ARABINOSE TRANSFERASE-RELATED"/>
    <property type="match status" value="1"/>
</dbReference>
<dbReference type="KEGG" id="mhor:MSHOH_3489"/>
<feature type="domain" description="Glycosyltransferase 2-like" evidence="2">
    <location>
        <begin position="32"/>
        <end position="165"/>
    </location>
</feature>
<dbReference type="GO" id="GO:0016740">
    <property type="term" value="F:transferase activity"/>
    <property type="evidence" value="ECO:0007669"/>
    <property type="project" value="UniProtKB-KW"/>
</dbReference>
<dbReference type="InterPro" id="IPR029044">
    <property type="entry name" value="Nucleotide-diphossugar_trans"/>
</dbReference>
<evidence type="ECO:0000256" key="1">
    <source>
        <dbReference type="SAM" id="Phobius"/>
    </source>
</evidence>
<sequence>MNNELIMGKNTRLTLNNGEIQDVKNTFSQNITVVLPAFNEEVSIGSIVLLTKHHCDNVIVVDDGSSDRTAAIARNAGAHVIVHEVNKGKGAALKTGFEAAAELGANIIVTMDSDGQHNPSDIPRLVAPIRDGYAEMVNGSRYLSHNDKNTPIYRRVGQTVLDTATNMNSGLRITDSQSGFRAFAASTKNIFRFNAQGMAIESEMLADAGRSGLRIKEVEIRVRYDVDCSTVGPIKHGLSVLFMVLKDIKFNKPLYYFTAPGLALDVGGLYIGAHFLYEFTPGRDLDFGPTMIMILLIIGTFMALTGILLHSVSAVTRKTKAA</sequence>
<keyword evidence="4" id="KW-1185">Reference proteome</keyword>
<dbReference type="STRING" id="1434110.MSHOH_3489"/>
<dbReference type="FunFam" id="3.90.550.10:FF:000129">
    <property type="entry name" value="Glycosyltransferase family 2 protein"/>
    <property type="match status" value="1"/>
</dbReference>
<evidence type="ECO:0000313" key="4">
    <source>
        <dbReference type="Proteomes" id="UP000033101"/>
    </source>
</evidence>
<dbReference type="InterPro" id="IPR050256">
    <property type="entry name" value="Glycosyltransferase_2"/>
</dbReference>
<dbReference type="HOGENOM" id="CLU_033536_7_2_2"/>
<dbReference type="PATRIC" id="fig|1434110.4.peg.4474"/>